<evidence type="ECO:0000313" key="3">
    <source>
        <dbReference type="EMBL" id="PLW19878.1"/>
    </source>
</evidence>
<evidence type="ECO:0000313" key="4">
    <source>
        <dbReference type="Proteomes" id="UP000235388"/>
    </source>
</evidence>
<dbReference type="OrthoDB" id="2507615at2759"/>
<gene>
    <name evidence="3" type="ORF">PCANC_09276</name>
</gene>
<keyword evidence="4" id="KW-1185">Reference proteome</keyword>
<feature type="chain" id="PRO_5014717240" evidence="2">
    <location>
        <begin position="24"/>
        <end position="453"/>
    </location>
</feature>
<evidence type="ECO:0000256" key="2">
    <source>
        <dbReference type="SAM" id="SignalP"/>
    </source>
</evidence>
<feature type="region of interest" description="Disordered" evidence="1">
    <location>
        <begin position="57"/>
        <end position="86"/>
    </location>
</feature>
<evidence type="ECO:0000256" key="1">
    <source>
        <dbReference type="SAM" id="MobiDB-lite"/>
    </source>
</evidence>
<dbReference type="AlphaFoldDB" id="A0A2N5T324"/>
<sequence>MKASASMLLLLVTELVISRRVGGMDDWHSMEDFDQSSSYDSPAPSDDKSTANTLTFGHSNSVVRHPGHSSWEVMDTDPSSSSLKVPDPDIWSLEDLDLRHTNIEDLEHFMMEDHPISLPINPHNVVSSPPEAPGTDSAIAPSNLAAETLQGLPSGRSLDDSNVNSVAASQRKKIRTESSRQAKRRQKEISPLVQQNLPLLDCIGMNENEAGFQELVFHERDFEWSVYDTPAFVERKRCIVNIMSERAKSRPNLSILTIHSQDMRNIERAFIRNPAPLNCLKAPSPSVLAMKRITDCFIKSTKWMMVYEKRLGINFAISEQWILHASEASSAGLTVRMTGKVNQMFVAYIFFVDMIITLLPKPSGVTVDRMQAFRTAVNCFEIVTKEAMKEKPFLRKATTIGFVWRCLSSWIVQHGQYQSTLKVPDRVIEGDYVWKTVFNFIFAHSINSLTLKL</sequence>
<dbReference type="Proteomes" id="UP000235388">
    <property type="component" value="Unassembled WGS sequence"/>
</dbReference>
<organism evidence="3 4">
    <name type="scientific">Puccinia coronata f. sp. avenae</name>
    <dbReference type="NCBI Taxonomy" id="200324"/>
    <lineage>
        <taxon>Eukaryota</taxon>
        <taxon>Fungi</taxon>
        <taxon>Dikarya</taxon>
        <taxon>Basidiomycota</taxon>
        <taxon>Pucciniomycotina</taxon>
        <taxon>Pucciniomycetes</taxon>
        <taxon>Pucciniales</taxon>
        <taxon>Pucciniaceae</taxon>
        <taxon>Puccinia</taxon>
    </lineage>
</organism>
<name>A0A2N5T324_9BASI</name>
<feature type="region of interest" description="Disordered" evidence="1">
    <location>
        <begin position="152"/>
        <end position="188"/>
    </location>
</feature>
<dbReference type="EMBL" id="PGCJ01000806">
    <property type="protein sequence ID" value="PLW19878.1"/>
    <property type="molecule type" value="Genomic_DNA"/>
</dbReference>
<feature type="signal peptide" evidence="2">
    <location>
        <begin position="1"/>
        <end position="23"/>
    </location>
</feature>
<comment type="caution">
    <text evidence="3">The sequence shown here is derived from an EMBL/GenBank/DDBJ whole genome shotgun (WGS) entry which is preliminary data.</text>
</comment>
<reference evidence="3 4" key="1">
    <citation type="submission" date="2017-11" db="EMBL/GenBank/DDBJ databases">
        <title>De novo assembly and phasing of dikaryotic genomes from two isolates of Puccinia coronata f. sp. avenae, the causal agent of oat crown rust.</title>
        <authorList>
            <person name="Miller M.E."/>
            <person name="Zhang Y."/>
            <person name="Omidvar V."/>
            <person name="Sperschneider J."/>
            <person name="Schwessinger B."/>
            <person name="Raley C."/>
            <person name="Palmer J.M."/>
            <person name="Garnica D."/>
            <person name="Upadhyaya N."/>
            <person name="Rathjen J."/>
            <person name="Taylor J.M."/>
            <person name="Park R.F."/>
            <person name="Dodds P.N."/>
            <person name="Hirsch C.D."/>
            <person name="Kianian S.F."/>
            <person name="Figueroa M."/>
        </authorList>
    </citation>
    <scope>NUCLEOTIDE SEQUENCE [LARGE SCALE GENOMIC DNA]</scope>
    <source>
        <strain evidence="3">12NC29</strain>
    </source>
</reference>
<proteinExistence type="predicted"/>
<accession>A0A2N5T324</accession>
<keyword evidence="2" id="KW-0732">Signal</keyword>
<protein>
    <submittedName>
        <fullName evidence="3">Uncharacterized protein</fullName>
    </submittedName>
</protein>